<dbReference type="OrthoDB" id="10067381at2759"/>
<comment type="caution">
    <text evidence="2">The sequence shown here is derived from an EMBL/GenBank/DDBJ whole genome shotgun (WGS) entry which is preliminary data.</text>
</comment>
<organism evidence="2 3">
    <name type="scientific">Symbiodinium pilosum</name>
    <name type="common">Dinoflagellate</name>
    <dbReference type="NCBI Taxonomy" id="2952"/>
    <lineage>
        <taxon>Eukaryota</taxon>
        <taxon>Sar</taxon>
        <taxon>Alveolata</taxon>
        <taxon>Dinophyceae</taxon>
        <taxon>Suessiales</taxon>
        <taxon>Symbiodiniaceae</taxon>
        <taxon>Symbiodinium</taxon>
    </lineage>
</organism>
<accession>A0A812XSJ5</accession>
<dbReference type="Gene3D" id="3.30.760.10">
    <property type="entry name" value="RNA Cap, Translation Initiation Factor Eif4e"/>
    <property type="match status" value="1"/>
</dbReference>
<evidence type="ECO:0000256" key="1">
    <source>
        <dbReference type="ARBA" id="ARBA00010568"/>
    </source>
</evidence>
<reference evidence="2" key="1">
    <citation type="submission" date="2021-02" db="EMBL/GenBank/DDBJ databases">
        <authorList>
            <person name="Dougan E. K."/>
            <person name="Rhodes N."/>
            <person name="Thang M."/>
            <person name="Chan C."/>
        </authorList>
    </citation>
    <scope>NUCLEOTIDE SEQUENCE</scope>
</reference>
<proteinExistence type="inferred from homology"/>
<evidence type="ECO:0000313" key="3">
    <source>
        <dbReference type="Proteomes" id="UP000649617"/>
    </source>
</evidence>
<gene>
    <name evidence="2" type="ORF">SPIL2461_LOCUS21481</name>
</gene>
<name>A0A812XSJ5_SYMPI</name>
<dbReference type="AlphaFoldDB" id="A0A812XSJ5"/>
<dbReference type="PANTHER" id="PTHR31977">
    <property type="entry name" value="UPF0696 PROTEIN C11ORF68"/>
    <property type="match status" value="1"/>
</dbReference>
<dbReference type="Pfam" id="PF08939">
    <property type="entry name" value="Bles03"/>
    <property type="match status" value="1"/>
</dbReference>
<sequence>KLSDTDRSTVIGAAKAAVKPKTAFLGCNIKVGQDLRLFLQKHRPSAREAEQLCVRREELPCTGDVEGLIEDACRLELGGLLSQASIVQLAKKWQVLTGKWLLFVPEWRVDELFELAANRLHEGDMPSCSHIVVSPPGTYGTDPAKYMLSAHTPDFTDQQSVMSLGKSLRAAARNGLRCVAGDWGELRDDPFAAPGKKVSLVFKPDVFTRLNMHKKNAYGIKTTLHVLDL</sequence>
<feature type="non-terminal residue" evidence="2">
    <location>
        <position position="229"/>
    </location>
</feature>
<dbReference type="SUPFAM" id="SSF55418">
    <property type="entry name" value="eIF4e-like"/>
    <property type="match status" value="1"/>
</dbReference>
<dbReference type="InterPro" id="IPR015034">
    <property type="entry name" value="Bles03"/>
</dbReference>
<dbReference type="EMBL" id="CAJNIZ010046304">
    <property type="protein sequence ID" value="CAE7744819.1"/>
    <property type="molecule type" value="Genomic_DNA"/>
</dbReference>
<dbReference type="PANTHER" id="PTHR31977:SF1">
    <property type="entry name" value="UPF0696 PROTEIN C11ORF68"/>
    <property type="match status" value="1"/>
</dbReference>
<protein>
    <submittedName>
        <fullName evidence="2">Uncharacterized protein</fullName>
    </submittedName>
</protein>
<evidence type="ECO:0000313" key="2">
    <source>
        <dbReference type="EMBL" id="CAE7744819.1"/>
    </source>
</evidence>
<dbReference type="Proteomes" id="UP000649617">
    <property type="component" value="Unassembled WGS sequence"/>
</dbReference>
<comment type="similarity">
    <text evidence="1">Belongs to the UPF0696 family.</text>
</comment>
<dbReference type="InterPro" id="IPR023398">
    <property type="entry name" value="TIF_eIF4e-like"/>
</dbReference>
<keyword evidence="3" id="KW-1185">Reference proteome</keyword>